<evidence type="ECO:0000259" key="6">
    <source>
        <dbReference type="PROSITE" id="PS50211"/>
    </source>
</evidence>
<keyword evidence="8" id="KW-1185">Reference proteome</keyword>
<comment type="caution">
    <text evidence="7">The sequence shown here is derived from an EMBL/GenBank/DDBJ whole genome shotgun (WGS) entry which is preliminary data.</text>
</comment>
<evidence type="ECO:0000256" key="2">
    <source>
        <dbReference type="ARBA" id="ARBA00015743"/>
    </source>
</evidence>
<reference evidence="7 8" key="1">
    <citation type="submission" date="2019-03" db="EMBL/GenBank/DDBJ databases">
        <title>First draft genome of Liparis tanakae, snailfish: a comprehensive survey of snailfish specific genes.</title>
        <authorList>
            <person name="Kim W."/>
            <person name="Song I."/>
            <person name="Jeong J.-H."/>
            <person name="Kim D."/>
            <person name="Kim S."/>
            <person name="Ryu S."/>
            <person name="Song J.Y."/>
            <person name="Lee S.K."/>
        </authorList>
    </citation>
    <scope>NUCLEOTIDE SEQUENCE [LARGE SCALE GENOMIC DNA]</scope>
    <source>
        <tissue evidence="7">Muscle</tissue>
    </source>
</reference>
<dbReference type="GO" id="GO:0005085">
    <property type="term" value="F:guanyl-nucleotide exchange factor activity"/>
    <property type="evidence" value="ECO:0007669"/>
    <property type="project" value="UniProtKB-KW"/>
</dbReference>
<dbReference type="EMBL" id="SRLO01000023">
    <property type="protein sequence ID" value="TNN85082.1"/>
    <property type="molecule type" value="Genomic_DNA"/>
</dbReference>
<feature type="region of interest" description="Disordered" evidence="5">
    <location>
        <begin position="1"/>
        <end position="109"/>
    </location>
</feature>
<evidence type="ECO:0000256" key="1">
    <source>
        <dbReference type="ARBA" id="ARBA00007629"/>
    </source>
</evidence>
<dbReference type="InterPro" id="IPR037516">
    <property type="entry name" value="Tripartite_DENN"/>
</dbReference>
<evidence type="ECO:0000256" key="4">
    <source>
        <dbReference type="ARBA" id="ARBA00033400"/>
    </source>
</evidence>
<evidence type="ECO:0000313" key="8">
    <source>
        <dbReference type="Proteomes" id="UP000314294"/>
    </source>
</evidence>
<dbReference type="Proteomes" id="UP000314294">
    <property type="component" value="Unassembled WGS sequence"/>
</dbReference>
<keyword evidence="3" id="KW-0344">Guanine-nucleotide releasing factor</keyword>
<accession>A0A4Z2J6G8</accession>
<dbReference type="PANTHER" id="PTHR31017">
    <property type="entry name" value="LATE SECRETORY PATHWAY PROTEIN AVL9-RELATED"/>
    <property type="match status" value="1"/>
</dbReference>
<evidence type="ECO:0000313" key="7">
    <source>
        <dbReference type="EMBL" id="TNN85082.1"/>
    </source>
</evidence>
<organism evidence="7 8">
    <name type="scientific">Liparis tanakae</name>
    <name type="common">Tanaka's snailfish</name>
    <dbReference type="NCBI Taxonomy" id="230148"/>
    <lineage>
        <taxon>Eukaryota</taxon>
        <taxon>Metazoa</taxon>
        <taxon>Chordata</taxon>
        <taxon>Craniata</taxon>
        <taxon>Vertebrata</taxon>
        <taxon>Euteleostomi</taxon>
        <taxon>Actinopterygii</taxon>
        <taxon>Neopterygii</taxon>
        <taxon>Teleostei</taxon>
        <taxon>Neoteleostei</taxon>
        <taxon>Acanthomorphata</taxon>
        <taxon>Eupercaria</taxon>
        <taxon>Perciformes</taxon>
        <taxon>Cottioidei</taxon>
        <taxon>Cottales</taxon>
        <taxon>Liparidae</taxon>
        <taxon>Liparis</taxon>
    </lineage>
</organism>
<dbReference type="PANTHER" id="PTHR31017:SF2">
    <property type="entry name" value="DENN DOMAIN-CONTAINING PROTEIN 11"/>
    <property type="match status" value="1"/>
</dbReference>
<comment type="similarity">
    <text evidence="1">Belongs to the DENND11 family.</text>
</comment>
<dbReference type="InterPro" id="IPR018626">
    <property type="entry name" value="LCHN/Anr2"/>
</dbReference>
<sequence>MVKQSDRAPLLDWEEIPAPGPNPAAPQQQQPQPQLPSGAADEKKSSQPPGRHKPKRIAAGTGWRTSGGTAATTFTRSPTRSLTAGVARGNGSPGRPRTEAPLGTHVPFPGLSARDQWEEKDQIVSVFVVTFDTRSGNMVEWCLPHDINLDGVEFKYFRKGCYFGLACFANIPVESELERGARMKSVGILSPSYTLLYRYMHFLENQVRHQLKCPGQYSPLEAFYEDKKAVLPPTGNGLVPACPTWSVTSINRCMHPEMKITHPAGCMSQFIQFFGEQIMVLWKFALLRKRVLIFSPPPIGVVCYRGEELHTLLHKRVAVSHTCTRLMFSGVLLLPSVYCCCCLANVSLPGVGVSVPELRPFFYINIADITTLETELSYVACTTEKIFEEKKELYDVYVDNQNVKTHRSHLQPLLRLNAADKEKYRKLSEQRQLLLYSQEVDGDCTTNEEDLFILFFMELNNRIFQTLSDVAGSADPTLTAEHVSAMGLDPQGDRSFLLDLLDVYGIDVALVVDGLCCP</sequence>
<dbReference type="AlphaFoldDB" id="A0A4Z2J6G8"/>
<feature type="compositionally biased region" description="Polar residues" evidence="5">
    <location>
        <begin position="63"/>
        <end position="82"/>
    </location>
</feature>
<feature type="compositionally biased region" description="Low complexity" evidence="5">
    <location>
        <begin position="25"/>
        <end position="39"/>
    </location>
</feature>
<protein>
    <recommendedName>
        <fullName evidence="2">DENN domain-containing protein 11</fullName>
    </recommendedName>
    <alternativeName>
        <fullName evidence="4">Protein LCHN</fullName>
    </alternativeName>
</protein>
<gene>
    <name evidence="7" type="primary">lchn_1</name>
    <name evidence="7" type="ORF">EYF80_004736</name>
</gene>
<dbReference type="InterPro" id="IPR051731">
    <property type="entry name" value="DENND11/AVL9_GEFs"/>
</dbReference>
<dbReference type="Pfam" id="PF09804">
    <property type="entry name" value="DENND11"/>
    <property type="match status" value="1"/>
</dbReference>
<dbReference type="PROSITE" id="PS50211">
    <property type="entry name" value="DENN"/>
    <property type="match status" value="1"/>
</dbReference>
<feature type="domain" description="UDENN" evidence="6">
    <location>
        <begin position="67"/>
        <end position="518"/>
    </location>
</feature>
<name>A0A4Z2J6G8_9TELE</name>
<evidence type="ECO:0000256" key="3">
    <source>
        <dbReference type="ARBA" id="ARBA00022658"/>
    </source>
</evidence>
<proteinExistence type="inferred from homology"/>
<evidence type="ECO:0000256" key="5">
    <source>
        <dbReference type="SAM" id="MobiDB-lite"/>
    </source>
</evidence>
<dbReference type="GO" id="GO:0005737">
    <property type="term" value="C:cytoplasm"/>
    <property type="evidence" value="ECO:0007669"/>
    <property type="project" value="TreeGrafter"/>
</dbReference>
<dbReference type="OrthoDB" id="2152680at2759"/>